<keyword evidence="3" id="KW-1185">Reference proteome</keyword>
<dbReference type="Pfam" id="PF12680">
    <property type="entry name" value="SnoaL_2"/>
    <property type="match status" value="1"/>
</dbReference>
<evidence type="ECO:0000313" key="2">
    <source>
        <dbReference type="EMBL" id="SDD38020.1"/>
    </source>
</evidence>
<feature type="domain" description="SnoaL-like" evidence="1">
    <location>
        <begin position="19"/>
        <end position="128"/>
    </location>
</feature>
<proteinExistence type="predicted"/>
<reference evidence="2 3" key="1">
    <citation type="submission" date="2016-10" db="EMBL/GenBank/DDBJ databases">
        <authorList>
            <person name="de Groot N.N."/>
        </authorList>
    </citation>
    <scope>NUCLEOTIDE SEQUENCE [LARGE SCALE GENOMIC DNA]</scope>
    <source>
        <strain evidence="2 3">MON 2.2</strain>
    </source>
</reference>
<gene>
    <name evidence="2" type="ORF">SAMN04489747_0829</name>
</gene>
<dbReference type="SUPFAM" id="SSF54427">
    <property type="entry name" value="NTF2-like"/>
    <property type="match status" value="1"/>
</dbReference>
<sequence length="150" mass="16619">MLVDMTTTTSDVPAAQVLRASIDLLRDGDLDGYLELFDADVVMEFPFAPEGAPQRLTGLEEVRTYLDGYPDLLHIEAVSEWTAHRDADDAEVVLVEFALEGRVVATDRPYRMGYVAVVRVVGGKIVRYRDYWSPDAAREALGAELLGGDR</sequence>
<protein>
    <recommendedName>
        <fullName evidence="1">SnoaL-like domain-containing protein</fullName>
    </recommendedName>
</protein>
<dbReference type="AlphaFoldDB" id="A0A1G6U9F6"/>
<evidence type="ECO:0000259" key="1">
    <source>
        <dbReference type="Pfam" id="PF12680"/>
    </source>
</evidence>
<organism evidence="2 3">
    <name type="scientific">Auraticoccus monumenti</name>
    <dbReference type="NCBI Taxonomy" id="675864"/>
    <lineage>
        <taxon>Bacteria</taxon>
        <taxon>Bacillati</taxon>
        <taxon>Actinomycetota</taxon>
        <taxon>Actinomycetes</taxon>
        <taxon>Propionibacteriales</taxon>
        <taxon>Propionibacteriaceae</taxon>
        <taxon>Auraticoccus</taxon>
    </lineage>
</organism>
<dbReference type="InterPro" id="IPR037401">
    <property type="entry name" value="SnoaL-like"/>
</dbReference>
<dbReference type="STRING" id="675864.SAMN04489747_0829"/>
<name>A0A1G6U9F6_9ACTN</name>
<dbReference type="Gene3D" id="3.10.450.50">
    <property type="match status" value="1"/>
</dbReference>
<dbReference type="Proteomes" id="UP000198546">
    <property type="component" value="Chromosome i"/>
</dbReference>
<dbReference type="CDD" id="cd00531">
    <property type="entry name" value="NTF2_like"/>
    <property type="match status" value="1"/>
</dbReference>
<dbReference type="InterPro" id="IPR032710">
    <property type="entry name" value="NTF2-like_dom_sf"/>
</dbReference>
<accession>A0A1G6U9F6</accession>
<evidence type="ECO:0000313" key="3">
    <source>
        <dbReference type="Proteomes" id="UP000198546"/>
    </source>
</evidence>
<dbReference type="EMBL" id="LT629688">
    <property type="protein sequence ID" value="SDD38020.1"/>
    <property type="molecule type" value="Genomic_DNA"/>
</dbReference>